<dbReference type="SMART" id="SM00028">
    <property type="entry name" value="TPR"/>
    <property type="match status" value="11"/>
</dbReference>
<keyword evidence="1" id="KW-0677">Repeat</keyword>
<feature type="repeat" description="TPR" evidence="3">
    <location>
        <begin position="1583"/>
        <end position="1616"/>
    </location>
</feature>
<feature type="compositionally biased region" description="Basic and acidic residues" evidence="5">
    <location>
        <begin position="2144"/>
        <end position="2154"/>
    </location>
</feature>
<dbReference type="HOGENOM" id="CLU_227363_0_0_1"/>
<dbReference type="PROSITE" id="PS50004">
    <property type="entry name" value="C2"/>
    <property type="match status" value="1"/>
</dbReference>
<dbReference type="Pfam" id="PF18111">
    <property type="entry name" value="RPGR1_C"/>
    <property type="match status" value="1"/>
</dbReference>
<name>T1IZZ1_STRMM</name>
<dbReference type="FunFam" id="1.25.40.10:FF:000322">
    <property type="entry name" value="RNA polymerase-associated protein CTR9 homolog"/>
    <property type="match status" value="1"/>
</dbReference>
<feature type="coiled-coil region" evidence="4">
    <location>
        <begin position="253"/>
        <end position="287"/>
    </location>
</feature>
<feature type="region of interest" description="Disordered" evidence="5">
    <location>
        <begin position="1090"/>
        <end position="1109"/>
    </location>
</feature>
<dbReference type="InterPro" id="IPR019734">
    <property type="entry name" value="TPR_rpt"/>
</dbReference>
<dbReference type="SUPFAM" id="SSF48452">
    <property type="entry name" value="TPR-like"/>
    <property type="match status" value="3"/>
</dbReference>
<dbReference type="GO" id="GO:0006355">
    <property type="term" value="P:regulation of DNA-templated transcription"/>
    <property type="evidence" value="ECO:0007669"/>
    <property type="project" value="InterPro"/>
</dbReference>
<feature type="compositionally biased region" description="Basic and acidic residues" evidence="5">
    <location>
        <begin position="2338"/>
        <end position="2348"/>
    </location>
</feature>
<keyword evidence="8" id="KW-1185">Reference proteome</keyword>
<dbReference type="Pfam" id="PF13374">
    <property type="entry name" value="TPR_10"/>
    <property type="match status" value="2"/>
</dbReference>
<reference evidence="7" key="2">
    <citation type="submission" date="2015-02" db="UniProtKB">
        <authorList>
            <consortium name="EnsemblMetazoa"/>
        </authorList>
    </citation>
    <scope>IDENTIFICATION</scope>
</reference>
<organism evidence="7 8">
    <name type="scientific">Strigamia maritima</name>
    <name type="common">European centipede</name>
    <name type="synonym">Geophilus maritimus</name>
    <dbReference type="NCBI Taxonomy" id="126957"/>
    <lineage>
        <taxon>Eukaryota</taxon>
        <taxon>Metazoa</taxon>
        <taxon>Ecdysozoa</taxon>
        <taxon>Arthropoda</taxon>
        <taxon>Myriapoda</taxon>
        <taxon>Chilopoda</taxon>
        <taxon>Pleurostigmophora</taxon>
        <taxon>Geophilomorpha</taxon>
        <taxon>Linotaeniidae</taxon>
        <taxon>Strigamia</taxon>
    </lineage>
</organism>
<dbReference type="eggNOG" id="KOG2002">
    <property type="taxonomic scope" value="Eukaryota"/>
</dbReference>
<dbReference type="PANTHER" id="PTHR14027:SF2">
    <property type="entry name" value="RNA POLYMERASE-ASSOCIATED PROTEIN CTR9 HOMOLOG"/>
    <property type="match status" value="1"/>
</dbReference>
<proteinExistence type="predicted"/>
<feature type="domain" description="C2" evidence="6">
    <location>
        <begin position="862"/>
        <end position="985"/>
    </location>
</feature>
<dbReference type="EnsemblMetazoa" id="SMAR006830-RA">
    <property type="protein sequence ID" value="SMAR006830-PA"/>
    <property type="gene ID" value="SMAR006830"/>
</dbReference>
<feature type="coiled-coil region" evidence="4">
    <location>
        <begin position="327"/>
        <end position="480"/>
    </location>
</feature>
<feature type="compositionally biased region" description="Basic and acidic residues" evidence="5">
    <location>
        <begin position="2254"/>
        <end position="2266"/>
    </location>
</feature>
<evidence type="ECO:0000259" key="6">
    <source>
        <dbReference type="PROSITE" id="PS50004"/>
    </source>
</evidence>
<evidence type="ECO:0000313" key="7">
    <source>
        <dbReference type="EnsemblMetazoa" id="SMAR006830-PA"/>
    </source>
</evidence>
<evidence type="ECO:0000256" key="2">
    <source>
        <dbReference type="ARBA" id="ARBA00022803"/>
    </source>
</evidence>
<feature type="coiled-coil region" evidence="4">
    <location>
        <begin position="593"/>
        <end position="620"/>
    </location>
</feature>
<feature type="compositionally biased region" description="Basic and acidic residues" evidence="5">
    <location>
        <begin position="2594"/>
        <end position="2618"/>
    </location>
</feature>
<feature type="coiled-coil region" evidence="4">
    <location>
        <begin position="2073"/>
        <end position="2124"/>
    </location>
</feature>
<dbReference type="PANTHER" id="PTHR14027">
    <property type="entry name" value="RNA POLYMERASE-ASSOCIATED PROTEIN CTR9"/>
    <property type="match status" value="1"/>
</dbReference>
<feature type="compositionally biased region" description="Basic and acidic residues" evidence="5">
    <location>
        <begin position="2491"/>
        <end position="2586"/>
    </location>
</feature>
<feature type="compositionally biased region" description="Acidic residues" evidence="5">
    <location>
        <begin position="1094"/>
        <end position="1109"/>
    </location>
</feature>
<feature type="repeat" description="TPR" evidence="3">
    <location>
        <begin position="1693"/>
        <end position="1726"/>
    </location>
</feature>
<feature type="compositionally biased region" description="Basic residues" evidence="5">
    <location>
        <begin position="2173"/>
        <end position="2185"/>
    </location>
</feature>
<dbReference type="GO" id="GO:0006368">
    <property type="term" value="P:transcription elongation by RNA polymerase II"/>
    <property type="evidence" value="ECO:0007669"/>
    <property type="project" value="TreeGrafter"/>
</dbReference>
<keyword evidence="4" id="KW-0175">Coiled coil</keyword>
<feature type="repeat" description="TPR" evidence="3">
    <location>
        <begin position="1453"/>
        <end position="1486"/>
    </location>
</feature>
<feature type="repeat" description="TPR" evidence="3">
    <location>
        <begin position="1773"/>
        <end position="1806"/>
    </location>
</feature>
<feature type="repeat" description="TPR" evidence="3">
    <location>
        <begin position="1548"/>
        <end position="1581"/>
    </location>
</feature>
<dbReference type="GO" id="GO:0000993">
    <property type="term" value="F:RNA polymerase II complex binding"/>
    <property type="evidence" value="ECO:0007669"/>
    <property type="project" value="TreeGrafter"/>
</dbReference>
<dbReference type="InterPro" id="IPR031101">
    <property type="entry name" value="Ctr9"/>
</dbReference>
<evidence type="ECO:0000313" key="8">
    <source>
        <dbReference type="Proteomes" id="UP000014500"/>
    </source>
</evidence>
<evidence type="ECO:0000256" key="3">
    <source>
        <dbReference type="PROSITE-ProRule" id="PRU00339"/>
    </source>
</evidence>
<dbReference type="Pfam" id="PF14559">
    <property type="entry name" value="TPR_19"/>
    <property type="match status" value="1"/>
</dbReference>
<keyword evidence="2 3" id="KW-0802">TPR repeat</keyword>
<sequence>MSEPWPSGDDSDNTFSKQDERRHIFRLRREELEERFLHLRDDMLALKTHSRKQEDKIKKMASKLVRLINEKKRVGRRSDKETEELIAKMQKRIRDLYRENVELKAKLCCSDPKYIYTKQSATKKSEHDLMMMTTTKSSELNDGDDVNRIFWQFVYCEMSDDLSQDIIPVKDASDAYRKTVVHDVKDERRYVFKLPRAELEDRFLRVCDDNMVLKTHSRKQEDKIKKMATKLIRLINDHKKKEQGGGQQGRRLDLETEELVEEMQEKIRDLDRQNTSLKEKLVTAKQQLVQHSKTISPCSHRFSQAKNTAKSVTKAHFDDESRDNEYIRELRMEISNLKSQLTSADTELEYLNGLLSEREADYEKQILQLKAQVKQTQKHHVDENVELIKLQREMKITQEKMSSLLEQYTKLKENTRLLKISHDQMVKELDNISNQLKDEQSKSLKLRSELQLSAANQHVINELKTECQGLKNENEILKESNLKLINSSFNVDREKYNRKNESALKMKITKMEEVLQGDLKEKEIISQELSKKKSENERLKEALNEAESVAIRFKEMYEDIKEKSEFLTQNDVDLRNFSDALSVLRDQRLETEHDENENLADEHLNELKLLRADHAETVNELTKLRAMLQLQYQINSDYKHEMELINQKLYQTERELKQRCAENKQQLDSQISKNQILEKQLSDVARGSVQISHSHAQQTQYTQNEDESNVEICFRRLIFSQELEGSKSLMLTWSFYDFELTATKVVHGTNPEFNCTVVYPITVDETFIDYLQAESIRVELHQVIGTDFKTLAQGFIRLNVLIETNEERIHGKIPVISIEDSNVVLGNIEFWISISVPVMLALNHYRDRSKASGYVNSNLQSRQEEIEPELATMPHNINEISIKIIQCKGLKSDHRDVEPTSYMVYKFFDWPDHDTILIPFSESPYFNDHKIYRVIVDEVLYKYLLHASLLIYAFDDSDPRPDIYLGVASVPLFSLTENSAIHGSFDLKKADGSINGTVDLTIKWLKPYTKPQKFLTFISKPDSIPTPIPRRSRSEIGIKTVQKPPIAPRKQQETQEPEELQVNLDGQAKAEAEYLSDDEDDAMEMEEKMFSSDGIDEEENEFDAESDDDVVTLSKSREIVEKDKMTVDIFYLILFGGNWIIRDPEIQMLYVEFRFLDFLPEETETPIALPKPKPDQPIVFNFHKEFKMEGPGTGMRRQMLQNILSSDDSDDKMLMFTVVSEPENDASECQDVAHAYINLQKILHDDRDVIEKVVSPMASSIEIPLRDTDEVIELYFDQLPDGDEVLGILRQEQAVLHVWVTLALEYFKQNKVDEFVKILESSRTEASLDYREFEKDQMKGLDTLAAYYVQKANKEKNKDKKREYFTKATLLYTTADKIIMYDQTHLLGRAYFCLLEGDKMDQADAQFNFVLNQSLNNIPSLLGKACIAFNKKDYRGALAFYKKALRTNPNCPAAVRLGMGHCFIKLGKQDKARLAFERALIMDPQCVGALVGLSVLELNLKTPESIRSGVQMLSKAYAIDSANPMDYQKVQHLALHAIHNTENEAMRAESCYQLARAFHVQNDYDQAFQYYYQATQFAAPNFVLPHFGLGQMYIYRGDSENAAQCFEKVLKAQPGNYETMKILGSLYANSLSQTKRDIAKAHLKKVTEQFPDDVEAWIELAQILEQSDITGALQAYGTATRILKEKVQADVPPEILNNVAALHFRLGNLKEAKKYYEASLERSNHEAQHDEHYYSAISVTTNYNLARLYEALFQFDKAEILYKNILREHPNYVDCYLRLGCMARDRGQIYEASDWFKEALQVNQEHPDAWSLMGNLHLAKQEWGPGQKKFERILKNTPNANDAYSLIALGNVWLQTLHMPTKDKDKEKRHQDRALAMYKQVLRNDPRNIWATNGIGSVLAQKGCITEARDIFAQVREATAEFSDVWLNIAHIYVEQKQLVSAVQMYENCLKKFYRFHNVEVLMYLARAYFKCGKLKECKLTLLKARRVSPLDTVLLYNIALVLQKLAMSILKDEKSNLKMVLQAVHELGLSQRYFHHLSVHGDRMKYDLAQAAAEARQCQDLLSQAQYHVARARRLDEEEKETRRKQDEEREALRQQQIELQKLEEEVRKKQEEELLLKRAEYREKTKSLLVFTDRKQRGRKRRTEEEKRKGEGGSEGEGGSGDGKGEDGEKKKKKKKLRKRRERRREGGGGDSDDEGGAKSGHGKKRIRKRKETKKGKTSKPKHFTAREEDSGKRRKIVSKETISSSDDTDSSQDKLKIAEKPESGKSGSESDTSPKNKRRRIVSGSSAASSGSEKDGKRSGGGSSDNEKSKSDASKQSSGSESDEKPRRKRRKLAVKYDSESDGSRKSGSAKGSDSDKRGSGSDDDARKSASGSDNEKRKSGSDSEAEKRKSSSDSEADKRKSSSDSEADKRKSGSDSEAEKRKSSSDSEAEKRKSGSDSEAEKRKSGSDSEAEKRKSGSDSEAEKRKSGSDSDAEKRKSGNESEDEDGKSGSEDEARTKAGSEEEEEAQKSGSEDKGGKSESDDEEDKKSASEDERAKSGSEDEAEKSGSEDGDKSGSEHGDAKSGSEDEGEKSGSEVEERKSGSGSESEAESKKNESGNESDASQRSRQSDASKTKNKSGSDSESEAESNKQESGNENEGNSDGEEITKDNAGSRSHSRSNSPQSSQSESGKDSEPASPNQDEDDDSGDY</sequence>
<protein>
    <recommendedName>
        <fullName evidence="6">C2 domain-containing protein</fullName>
    </recommendedName>
</protein>
<feature type="region of interest" description="Disordered" evidence="5">
    <location>
        <begin position="1026"/>
        <end position="1066"/>
    </location>
</feature>
<feature type="coiled-coil region" evidence="4">
    <location>
        <begin position="522"/>
        <end position="563"/>
    </location>
</feature>
<dbReference type="STRING" id="126957.T1IZZ1"/>
<dbReference type="InterPro" id="IPR041091">
    <property type="entry name" value="RPGRIP1_C"/>
</dbReference>
<feature type="compositionally biased region" description="Basic residues" evidence="5">
    <location>
        <begin position="2203"/>
        <end position="2226"/>
    </location>
</feature>
<accession>T1IZZ1</accession>
<evidence type="ECO:0000256" key="1">
    <source>
        <dbReference type="ARBA" id="ARBA00022737"/>
    </source>
</evidence>
<dbReference type="Pfam" id="PF13432">
    <property type="entry name" value="TPR_16"/>
    <property type="match status" value="1"/>
</dbReference>
<evidence type="ECO:0000256" key="5">
    <source>
        <dbReference type="SAM" id="MobiDB-lite"/>
    </source>
</evidence>
<dbReference type="InterPro" id="IPR021656">
    <property type="entry name" value="C2-C2_1"/>
</dbReference>
<dbReference type="EMBL" id="JH431728">
    <property type="status" value="NOT_ANNOTATED_CDS"/>
    <property type="molecule type" value="Genomic_DNA"/>
</dbReference>
<dbReference type="PROSITE" id="PS50005">
    <property type="entry name" value="TPR"/>
    <property type="match status" value="5"/>
</dbReference>
<dbReference type="GO" id="GO:0016593">
    <property type="term" value="C:Cdc73/Paf1 complex"/>
    <property type="evidence" value="ECO:0007669"/>
    <property type="project" value="TreeGrafter"/>
</dbReference>
<reference evidence="8" key="1">
    <citation type="submission" date="2011-05" db="EMBL/GenBank/DDBJ databases">
        <authorList>
            <person name="Richards S.R."/>
            <person name="Qu J."/>
            <person name="Jiang H."/>
            <person name="Jhangiani S.N."/>
            <person name="Agravi P."/>
            <person name="Goodspeed R."/>
            <person name="Gross S."/>
            <person name="Mandapat C."/>
            <person name="Jackson L."/>
            <person name="Mathew T."/>
            <person name="Pu L."/>
            <person name="Thornton R."/>
            <person name="Saada N."/>
            <person name="Wilczek-Boney K.B."/>
            <person name="Lee S."/>
            <person name="Kovar C."/>
            <person name="Wu Y."/>
            <person name="Scherer S.E."/>
            <person name="Worley K.C."/>
            <person name="Muzny D.M."/>
            <person name="Gibbs R."/>
        </authorList>
    </citation>
    <scope>NUCLEOTIDE SEQUENCE</scope>
    <source>
        <strain evidence="8">Brora</strain>
    </source>
</reference>
<dbReference type="SUPFAM" id="SSF49562">
    <property type="entry name" value="C2 domain (Calcium/lipid-binding domain, CaLB)"/>
    <property type="match status" value="2"/>
</dbReference>
<feature type="compositionally biased region" description="Gly residues" evidence="5">
    <location>
        <begin position="2155"/>
        <end position="2164"/>
    </location>
</feature>
<dbReference type="Gene3D" id="2.60.40.150">
    <property type="entry name" value="C2 domain"/>
    <property type="match status" value="3"/>
</dbReference>
<dbReference type="FunFam" id="1.25.40.10:FF:000841">
    <property type="entry name" value="RNA polymerase-associated protein CTR9 homolog"/>
    <property type="match status" value="1"/>
</dbReference>
<evidence type="ECO:0000256" key="4">
    <source>
        <dbReference type="SAM" id="Coils"/>
    </source>
</evidence>
<feature type="region of interest" description="Disordered" evidence="5">
    <location>
        <begin position="1"/>
        <end position="20"/>
    </location>
</feature>
<feature type="coiled-coil region" evidence="4">
    <location>
        <begin position="50"/>
        <end position="106"/>
    </location>
</feature>
<dbReference type="InterPro" id="IPR035892">
    <property type="entry name" value="C2_domain_sf"/>
</dbReference>
<feature type="compositionally biased region" description="Low complexity" evidence="5">
    <location>
        <begin position="2657"/>
        <end position="2673"/>
    </location>
</feature>
<dbReference type="InterPro" id="IPR000008">
    <property type="entry name" value="C2_dom"/>
</dbReference>
<dbReference type="Proteomes" id="UP000014500">
    <property type="component" value="Unassembled WGS sequence"/>
</dbReference>
<dbReference type="FunFam" id="1.25.40.10:FF:000289">
    <property type="entry name" value="RNA polymerase-associated protein CTR9 homolog"/>
    <property type="match status" value="1"/>
</dbReference>
<dbReference type="InterPro" id="IPR011990">
    <property type="entry name" value="TPR-like_helical_dom_sf"/>
</dbReference>
<dbReference type="Pfam" id="PF13181">
    <property type="entry name" value="TPR_8"/>
    <property type="match status" value="2"/>
</dbReference>
<feature type="compositionally biased region" description="Acidic residues" evidence="5">
    <location>
        <begin position="2685"/>
        <end position="2694"/>
    </location>
</feature>
<feature type="compositionally biased region" description="Basic and acidic residues" evidence="5">
    <location>
        <begin position="2356"/>
        <end position="2484"/>
    </location>
</feature>
<dbReference type="Gene3D" id="1.25.40.10">
    <property type="entry name" value="Tetratricopeptide repeat domain"/>
    <property type="match status" value="5"/>
</dbReference>
<dbReference type="Pfam" id="PF11618">
    <property type="entry name" value="C2-C2_1"/>
    <property type="match status" value="1"/>
</dbReference>
<feature type="region of interest" description="Disordered" evidence="5">
    <location>
        <begin position="2134"/>
        <end position="2694"/>
    </location>
</feature>